<protein>
    <submittedName>
        <fullName evidence="1">Uncharacterized protein</fullName>
    </submittedName>
</protein>
<dbReference type="Proteomes" id="UP000235584">
    <property type="component" value="Chromosome"/>
</dbReference>
<organism evidence="1 2">
    <name type="scientific">Bacteriovorax stolpii</name>
    <name type="common">Bdellovibrio stolpii</name>
    <dbReference type="NCBI Taxonomy" id="960"/>
    <lineage>
        <taxon>Bacteria</taxon>
        <taxon>Pseudomonadati</taxon>
        <taxon>Bdellovibrionota</taxon>
        <taxon>Bacteriovoracia</taxon>
        <taxon>Bacteriovoracales</taxon>
        <taxon>Bacteriovoracaceae</taxon>
        <taxon>Bacteriovorax</taxon>
    </lineage>
</organism>
<keyword evidence="2" id="KW-1185">Reference proteome</keyword>
<proteinExistence type="predicted"/>
<evidence type="ECO:0000313" key="2">
    <source>
        <dbReference type="Proteomes" id="UP000235584"/>
    </source>
</evidence>
<name>A0A2K9NQY3_BACTC</name>
<dbReference type="AlphaFoldDB" id="A0A2K9NQY3"/>
<sequence length="174" mass="19382">MKNTLIILSLLLSVSSMAKDMSRSEKYEDAYVELEDGSSQYIGGCSVHQDYEGKLFTVDSTIVKYFEPEYNNAESTMAKLKKVDPILLAAAAEGSGSDVKEFFSQVDDITLEKITSTVFKGLDLYRFNIGVGGGNGYYEVYNRTEKKGVVSYTKLSNVFDGDIEYCDSSVWLNK</sequence>
<dbReference type="RefSeq" id="WP_102243204.1">
    <property type="nucleotide sequence ID" value="NZ_CP025704.1"/>
</dbReference>
<accession>A0A2K9NQY3</accession>
<evidence type="ECO:0000313" key="1">
    <source>
        <dbReference type="EMBL" id="AUN97911.1"/>
    </source>
</evidence>
<dbReference type="EMBL" id="CP025704">
    <property type="protein sequence ID" value="AUN97911.1"/>
    <property type="molecule type" value="Genomic_DNA"/>
</dbReference>
<gene>
    <name evidence="1" type="ORF">C0V70_07280</name>
</gene>
<reference evidence="1 2" key="1">
    <citation type="submission" date="2018-01" db="EMBL/GenBank/DDBJ databases">
        <title>Complete genome sequence of Bacteriovorax stolpii DSM12778.</title>
        <authorList>
            <person name="Tang B."/>
            <person name="Chang J."/>
        </authorList>
    </citation>
    <scope>NUCLEOTIDE SEQUENCE [LARGE SCALE GENOMIC DNA]</scope>
    <source>
        <strain evidence="1 2">DSM 12778</strain>
    </source>
</reference>
<dbReference type="KEGG" id="bsto:C0V70_07280"/>